<comment type="caution">
    <text evidence="3">The sequence shown here is derived from an EMBL/GenBank/DDBJ whole genome shotgun (WGS) entry which is preliminary data.</text>
</comment>
<dbReference type="Proteomes" id="UP000230842">
    <property type="component" value="Unassembled WGS sequence"/>
</dbReference>
<reference evidence="3 4" key="1">
    <citation type="submission" date="2017-11" db="EMBL/GenBank/DDBJ databases">
        <title>Genomic Encyclopedia of Archaeal and Bacterial Type Strains, Phase II (KMG-II): From Individual Species to Whole Genera.</title>
        <authorList>
            <person name="Goeker M."/>
        </authorList>
    </citation>
    <scope>NUCLEOTIDE SEQUENCE [LARGE SCALE GENOMIC DNA]</scope>
    <source>
        <strain evidence="3 4">DSM 27763</strain>
    </source>
</reference>
<name>A0A0B2BQA6_9ACTN</name>
<sequence>MTSVGGAVFAPGDARDDGAMADRPDDSRAGRRVAAVLLAYVLAGILAGVLWAWLADPVQFTVVGGDDGPTGLQAGEEAASARFGVVVTYAAVAVVASALTASVVCLRTGPRAGAATVVWLAVAGTVGAAVSALTGIALGPGDPEAAATSAAVGDTVADRLAVDAWGVLLVWPVAALAVAMVVWTFLLPRDEPVDPAASAEAQGPGRAPQGSGAPTETDPPLPR</sequence>
<keyword evidence="2" id="KW-0472">Membrane</keyword>
<accession>A0A0B2BQA6</accession>
<dbReference type="AlphaFoldDB" id="A0A0B2BQA6"/>
<dbReference type="EMBL" id="PGEZ01000001">
    <property type="protein sequence ID" value="PJJ56008.1"/>
    <property type="molecule type" value="Genomic_DNA"/>
</dbReference>
<feature type="transmembrane region" description="Helical" evidence="2">
    <location>
        <begin position="118"/>
        <end position="138"/>
    </location>
</feature>
<gene>
    <name evidence="3" type="ORF">CLV56_0212</name>
</gene>
<keyword evidence="2" id="KW-1133">Transmembrane helix</keyword>
<feature type="transmembrane region" description="Helical" evidence="2">
    <location>
        <begin position="86"/>
        <end position="106"/>
    </location>
</feature>
<organism evidence="3 4">
    <name type="scientific">Mumia flava</name>
    <dbReference type="NCBI Taxonomy" id="1348852"/>
    <lineage>
        <taxon>Bacteria</taxon>
        <taxon>Bacillati</taxon>
        <taxon>Actinomycetota</taxon>
        <taxon>Actinomycetes</taxon>
        <taxon>Propionibacteriales</taxon>
        <taxon>Nocardioidaceae</taxon>
        <taxon>Mumia</taxon>
    </lineage>
</organism>
<evidence type="ECO:0000256" key="1">
    <source>
        <dbReference type="SAM" id="MobiDB-lite"/>
    </source>
</evidence>
<evidence type="ECO:0000313" key="4">
    <source>
        <dbReference type="Proteomes" id="UP000230842"/>
    </source>
</evidence>
<keyword evidence="2" id="KW-0812">Transmembrane</keyword>
<proteinExistence type="predicted"/>
<protein>
    <recommendedName>
        <fullName evidence="5">DUF2567 domain-containing protein</fullName>
    </recommendedName>
</protein>
<evidence type="ECO:0000313" key="3">
    <source>
        <dbReference type="EMBL" id="PJJ56008.1"/>
    </source>
</evidence>
<evidence type="ECO:0000256" key="2">
    <source>
        <dbReference type="SAM" id="Phobius"/>
    </source>
</evidence>
<evidence type="ECO:0008006" key="5">
    <source>
        <dbReference type="Google" id="ProtNLM"/>
    </source>
</evidence>
<feature type="region of interest" description="Disordered" evidence="1">
    <location>
        <begin position="194"/>
        <end position="223"/>
    </location>
</feature>
<feature type="transmembrane region" description="Helical" evidence="2">
    <location>
        <begin position="33"/>
        <end position="54"/>
    </location>
</feature>
<feature type="transmembrane region" description="Helical" evidence="2">
    <location>
        <begin position="164"/>
        <end position="186"/>
    </location>
</feature>
<keyword evidence="4" id="KW-1185">Reference proteome</keyword>